<protein>
    <submittedName>
        <fullName evidence="1">Uncharacterized protein</fullName>
    </submittedName>
</protein>
<gene>
    <name evidence="1" type="ORF">SAMN04487818_110104</name>
</gene>
<proteinExistence type="predicted"/>
<keyword evidence="2" id="KW-1185">Reference proteome</keyword>
<dbReference type="EMBL" id="FOGI01000010">
    <property type="protein sequence ID" value="SES31969.1"/>
    <property type="molecule type" value="Genomic_DNA"/>
</dbReference>
<sequence>MGPAKFGHSGSADYRKTFFTAHPHLKGTVVVHHAVERQAERRYPTAGLTPEEINSLENLRGISKGDVNNRMHLSALRIAWNRFYAKNVSASKQDLLNFATELDDKHGASFRPRVR</sequence>
<evidence type="ECO:0000313" key="1">
    <source>
        <dbReference type="EMBL" id="SES31969.1"/>
    </source>
</evidence>
<evidence type="ECO:0000313" key="2">
    <source>
        <dbReference type="Proteomes" id="UP000199051"/>
    </source>
</evidence>
<name>A0A1H9WDV4_9PSEU</name>
<dbReference type="AlphaFoldDB" id="A0A1H9WDV4"/>
<reference evidence="2" key="1">
    <citation type="submission" date="2016-10" db="EMBL/GenBank/DDBJ databases">
        <authorList>
            <person name="Varghese N."/>
            <person name="Submissions S."/>
        </authorList>
    </citation>
    <scope>NUCLEOTIDE SEQUENCE [LARGE SCALE GENOMIC DNA]</scope>
    <source>
        <strain evidence="2">DSM 44260</strain>
    </source>
</reference>
<dbReference type="Proteomes" id="UP000199051">
    <property type="component" value="Unassembled WGS sequence"/>
</dbReference>
<organism evidence="1 2">
    <name type="scientific">Actinokineospora terrae</name>
    <dbReference type="NCBI Taxonomy" id="155974"/>
    <lineage>
        <taxon>Bacteria</taxon>
        <taxon>Bacillati</taxon>
        <taxon>Actinomycetota</taxon>
        <taxon>Actinomycetes</taxon>
        <taxon>Pseudonocardiales</taxon>
        <taxon>Pseudonocardiaceae</taxon>
        <taxon>Actinokineospora</taxon>
    </lineage>
</organism>
<accession>A0A1H9WDV4</accession>